<dbReference type="EMBL" id="MU002578">
    <property type="protein sequence ID" value="KAF2786008.1"/>
    <property type="molecule type" value="Genomic_DNA"/>
</dbReference>
<protein>
    <submittedName>
        <fullName evidence="2">Uncharacterized protein</fullName>
    </submittedName>
</protein>
<accession>A0A6A6WPZ8</accession>
<organism evidence="2 3">
    <name type="scientific">Melanomma pulvis-pyrius CBS 109.77</name>
    <dbReference type="NCBI Taxonomy" id="1314802"/>
    <lineage>
        <taxon>Eukaryota</taxon>
        <taxon>Fungi</taxon>
        <taxon>Dikarya</taxon>
        <taxon>Ascomycota</taxon>
        <taxon>Pezizomycotina</taxon>
        <taxon>Dothideomycetes</taxon>
        <taxon>Pleosporomycetidae</taxon>
        <taxon>Pleosporales</taxon>
        <taxon>Melanommataceae</taxon>
        <taxon>Melanomma</taxon>
    </lineage>
</organism>
<feature type="compositionally biased region" description="Low complexity" evidence="1">
    <location>
        <begin position="47"/>
        <end position="60"/>
    </location>
</feature>
<proteinExistence type="predicted"/>
<reference evidence="2" key="1">
    <citation type="journal article" date="2020" name="Stud. Mycol.">
        <title>101 Dothideomycetes genomes: a test case for predicting lifestyles and emergence of pathogens.</title>
        <authorList>
            <person name="Haridas S."/>
            <person name="Albert R."/>
            <person name="Binder M."/>
            <person name="Bloem J."/>
            <person name="Labutti K."/>
            <person name="Salamov A."/>
            <person name="Andreopoulos B."/>
            <person name="Baker S."/>
            <person name="Barry K."/>
            <person name="Bills G."/>
            <person name="Bluhm B."/>
            <person name="Cannon C."/>
            <person name="Castanera R."/>
            <person name="Culley D."/>
            <person name="Daum C."/>
            <person name="Ezra D."/>
            <person name="Gonzalez J."/>
            <person name="Henrissat B."/>
            <person name="Kuo A."/>
            <person name="Liang C."/>
            <person name="Lipzen A."/>
            <person name="Lutzoni F."/>
            <person name="Magnuson J."/>
            <person name="Mondo S."/>
            <person name="Nolan M."/>
            <person name="Ohm R."/>
            <person name="Pangilinan J."/>
            <person name="Park H.-J."/>
            <person name="Ramirez L."/>
            <person name="Alfaro M."/>
            <person name="Sun H."/>
            <person name="Tritt A."/>
            <person name="Yoshinaga Y."/>
            <person name="Zwiers L.-H."/>
            <person name="Turgeon B."/>
            <person name="Goodwin S."/>
            <person name="Spatafora J."/>
            <person name="Crous P."/>
            <person name="Grigoriev I."/>
        </authorList>
    </citation>
    <scope>NUCLEOTIDE SEQUENCE</scope>
    <source>
        <strain evidence="2">CBS 109.77</strain>
    </source>
</reference>
<evidence type="ECO:0000313" key="3">
    <source>
        <dbReference type="Proteomes" id="UP000799757"/>
    </source>
</evidence>
<dbReference type="Proteomes" id="UP000799757">
    <property type="component" value="Unassembled WGS sequence"/>
</dbReference>
<gene>
    <name evidence="2" type="ORF">K505DRAFT_344177</name>
</gene>
<keyword evidence="3" id="KW-1185">Reference proteome</keyword>
<sequence>MCTTTVRYEVHTNVAFYVSLKTPSQSFTRPLQPSPFTAASVPRLPNSRSSPSIKSSSFESPILASDRQSARASISGFGRRLPTEARSRYDRRGWWVSCEHGWSVFSLHRPFTRLAPQPTHNLLLIRLLLQTPGRWFAKPQIPGPKEFSKSTDGIDFAASCTSPDTTTRPAIEA</sequence>
<evidence type="ECO:0000313" key="2">
    <source>
        <dbReference type="EMBL" id="KAF2786008.1"/>
    </source>
</evidence>
<dbReference type="AlphaFoldDB" id="A0A6A6WPZ8"/>
<name>A0A6A6WPZ8_9PLEO</name>
<feature type="region of interest" description="Disordered" evidence="1">
    <location>
        <begin position="38"/>
        <end position="61"/>
    </location>
</feature>
<evidence type="ECO:0000256" key="1">
    <source>
        <dbReference type="SAM" id="MobiDB-lite"/>
    </source>
</evidence>